<accession>A0AAV2CJ57</accession>
<dbReference type="EMBL" id="OZ034813">
    <property type="protein sequence ID" value="CAL1355823.1"/>
    <property type="molecule type" value="Genomic_DNA"/>
</dbReference>
<evidence type="ECO:0000313" key="1">
    <source>
        <dbReference type="EMBL" id="CAL1355823.1"/>
    </source>
</evidence>
<keyword evidence="2" id="KW-1185">Reference proteome</keyword>
<name>A0AAV2CJ57_9ROSI</name>
<proteinExistence type="predicted"/>
<protein>
    <submittedName>
        <fullName evidence="1">Uncharacterized protein</fullName>
    </submittedName>
</protein>
<evidence type="ECO:0000313" key="2">
    <source>
        <dbReference type="Proteomes" id="UP001497516"/>
    </source>
</evidence>
<dbReference type="Proteomes" id="UP001497516">
    <property type="component" value="Chromosome 1"/>
</dbReference>
<sequence>MPLATKLWTLVGLSNFNESAPTDNFSILWRLVMISEISPFHILQCICLLWRIWKSINKVTFQLYQPHVRALVIQFYNQVLEVSFFAPSSTPKLLLPFPPSATWEPPPDDYLKIYFDAVVHDSGCSSVLVIRGSDGHEMLAAGMRHRGIVNLYTGELPATRDDITIIASRSLTHMIVEGDLGVVVN</sequence>
<gene>
    <name evidence="1" type="ORF">LTRI10_LOCUS3557</name>
</gene>
<organism evidence="1 2">
    <name type="scientific">Linum trigynum</name>
    <dbReference type="NCBI Taxonomy" id="586398"/>
    <lineage>
        <taxon>Eukaryota</taxon>
        <taxon>Viridiplantae</taxon>
        <taxon>Streptophyta</taxon>
        <taxon>Embryophyta</taxon>
        <taxon>Tracheophyta</taxon>
        <taxon>Spermatophyta</taxon>
        <taxon>Magnoliopsida</taxon>
        <taxon>eudicotyledons</taxon>
        <taxon>Gunneridae</taxon>
        <taxon>Pentapetalae</taxon>
        <taxon>rosids</taxon>
        <taxon>fabids</taxon>
        <taxon>Malpighiales</taxon>
        <taxon>Linaceae</taxon>
        <taxon>Linum</taxon>
    </lineage>
</organism>
<reference evidence="1 2" key="1">
    <citation type="submission" date="2024-04" db="EMBL/GenBank/DDBJ databases">
        <authorList>
            <person name="Fracassetti M."/>
        </authorList>
    </citation>
    <scope>NUCLEOTIDE SEQUENCE [LARGE SCALE GENOMIC DNA]</scope>
</reference>
<dbReference type="AlphaFoldDB" id="A0AAV2CJ57"/>